<proteinExistence type="predicted"/>
<dbReference type="InterPro" id="IPR002048">
    <property type="entry name" value="EF_hand_dom"/>
</dbReference>
<feature type="domain" description="EF-hand" evidence="2">
    <location>
        <begin position="212"/>
        <end position="247"/>
    </location>
</feature>
<evidence type="ECO:0000259" key="2">
    <source>
        <dbReference type="PROSITE" id="PS50222"/>
    </source>
</evidence>
<dbReference type="GO" id="GO:0005509">
    <property type="term" value="F:calcium ion binding"/>
    <property type="evidence" value="ECO:0007669"/>
    <property type="project" value="InterPro"/>
</dbReference>
<dbReference type="Gene3D" id="1.10.238.10">
    <property type="entry name" value="EF-hand"/>
    <property type="match status" value="1"/>
</dbReference>
<dbReference type="InterPro" id="IPR018247">
    <property type="entry name" value="EF_Hand_1_Ca_BS"/>
</dbReference>
<dbReference type="PROSITE" id="PS50222">
    <property type="entry name" value="EF_HAND_2"/>
    <property type="match status" value="2"/>
</dbReference>
<dbReference type="AlphaFoldDB" id="A0AAE0G0L0"/>
<protein>
    <recommendedName>
        <fullName evidence="2">EF-hand domain-containing protein</fullName>
    </recommendedName>
</protein>
<organism evidence="3 4">
    <name type="scientific">Cymbomonas tetramitiformis</name>
    <dbReference type="NCBI Taxonomy" id="36881"/>
    <lineage>
        <taxon>Eukaryota</taxon>
        <taxon>Viridiplantae</taxon>
        <taxon>Chlorophyta</taxon>
        <taxon>Pyramimonadophyceae</taxon>
        <taxon>Pyramimonadales</taxon>
        <taxon>Pyramimonadaceae</taxon>
        <taxon>Cymbomonas</taxon>
    </lineage>
</organism>
<keyword evidence="1" id="KW-0106">Calcium</keyword>
<keyword evidence="4" id="KW-1185">Reference proteome</keyword>
<dbReference type="SUPFAM" id="SSF47473">
    <property type="entry name" value="EF-hand"/>
    <property type="match status" value="1"/>
</dbReference>
<dbReference type="PROSITE" id="PS00018">
    <property type="entry name" value="EF_HAND_1"/>
    <property type="match status" value="2"/>
</dbReference>
<dbReference type="Pfam" id="PF13499">
    <property type="entry name" value="EF-hand_7"/>
    <property type="match status" value="1"/>
</dbReference>
<evidence type="ECO:0000256" key="1">
    <source>
        <dbReference type="ARBA" id="ARBA00022837"/>
    </source>
</evidence>
<dbReference type="InterPro" id="IPR011992">
    <property type="entry name" value="EF-hand-dom_pair"/>
</dbReference>
<reference evidence="3 4" key="1">
    <citation type="journal article" date="2015" name="Genome Biol. Evol.">
        <title>Comparative Genomics of a Bacterivorous Green Alga Reveals Evolutionary Causalities and Consequences of Phago-Mixotrophic Mode of Nutrition.</title>
        <authorList>
            <person name="Burns J.A."/>
            <person name="Paasch A."/>
            <person name="Narechania A."/>
            <person name="Kim E."/>
        </authorList>
    </citation>
    <scope>NUCLEOTIDE SEQUENCE [LARGE SCALE GENOMIC DNA]</scope>
    <source>
        <strain evidence="3 4">PLY_AMNH</strain>
    </source>
</reference>
<gene>
    <name evidence="3" type="ORF">CYMTET_22520</name>
</gene>
<dbReference type="EMBL" id="LGRX02011394">
    <property type="protein sequence ID" value="KAK3269010.1"/>
    <property type="molecule type" value="Genomic_DNA"/>
</dbReference>
<dbReference type="CDD" id="cd00051">
    <property type="entry name" value="EFh"/>
    <property type="match status" value="1"/>
</dbReference>
<sequence>MERNAILSSQKSYTRYSEEPETAWRPEKRFMEPYAKEVDIKKSQRYMHQQFDFTVYKQGVSCALLHSPHQILQCLEEEVLRQQPEKDRMLLFLETRLERFPKRLSKKRAPISPPSERYAAFAESVIKELREAVFKERPEEIIKFLVQAVQKRIANKQTTMDRLIGKTELSKLTAQQLSDYVLTIFVEFDEDANGFLDRQEFKKALQGNKLDLTKQQIKNFMAECDDNGDGKIDYHEFLPLMTEVIVSSKAKAEAAKLQEMNIGDAYKQARISLPPCTALTSTLAGIHRTERKGRAMPLSIACCLRSDVALLPAEATTHLV</sequence>
<feature type="domain" description="EF-hand" evidence="2">
    <location>
        <begin position="176"/>
        <end position="211"/>
    </location>
</feature>
<evidence type="ECO:0000313" key="4">
    <source>
        <dbReference type="Proteomes" id="UP001190700"/>
    </source>
</evidence>
<feature type="non-terminal residue" evidence="3">
    <location>
        <position position="320"/>
    </location>
</feature>
<dbReference type="SMART" id="SM00054">
    <property type="entry name" value="EFh"/>
    <property type="match status" value="2"/>
</dbReference>
<evidence type="ECO:0000313" key="3">
    <source>
        <dbReference type="EMBL" id="KAK3269010.1"/>
    </source>
</evidence>
<name>A0AAE0G0L0_9CHLO</name>
<accession>A0AAE0G0L0</accession>
<comment type="caution">
    <text evidence="3">The sequence shown here is derived from an EMBL/GenBank/DDBJ whole genome shotgun (WGS) entry which is preliminary data.</text>
</comment>
<dbReference type="Proteomes" id="UP001190700">
    <property type="component" value="Unassembled WGS sequence"/>
</dbReference>